<organism evidence="1 2">
    <name type="scientific">Romanomermis culicivorax</name>
    <name type="common">Nematode worm</name>
    <dbReference type="NCBI Taxonomy" id="13658"/>
    <lineage>
        <taxon>Eukaryota</taxon>
        <taxon>Metazoa</taxon>
        <taxon>Ecdysozoa</taxon>
        <taxon>Nematoda</taxon>
        <taxon>Enoplea</taxon>
        <taxon>Dorylaimia</taxon>
        <taxon>Mermithida</taxon>
        <taxon>Mermithoidea</taxon>
        <taxon>Mermithidae</taxon>
        <taxon>Romanomermis</taxon>
    </lineage>
</organism>
<reference evidence="2" key="1">
    <citation type="submission" date="2022-11" db="UniProtKB">
        <authorList>
            <consortium name="WormBaseParasite"/>
        </authorList>
    </citation>
    <scope>IDENTIFICATION</scope>
</reference>
<protein>
    <submittedName>
        <fullName evidence="2">Uncharacterized protein</fullName>
    </submittedName>
</protein>
<evidence type="ECO:0000313" key="1">
    <source>
        <dbReference type="Proteomes" id="UP000887565"/>
    </source>
</evidence>
<sequence>MRNDVPSQLDRITPCFVVLVDAKETLAFLVTGCQRTIISQRLHNALIKESLKAAMAFQQNHNFNPLMHLIDQLTNGNFTHYHMDQLASATPCITDHTDQLTSATPCIIDTTP</sequence>
<accession>A0A915I376</accession>
<keyword evidence="1" id="KW-1185">Reference proteome</keyword>
<dbReference type="AlphaFoldDB" id="A0A915I376"/>
<dbReference type="WBParaSite" id="nRc.2.0.1.t08583-RA">
    <property type="protein sequence ID" value="nRc.2.0.1.t08583-RA"/>
    <property type="gene ID" value="nRc.2.0.1.g08583"/>
</dbReference>
<name>A0A915I376_ROMCU</name>
<proteinExistence type="predicted"/>
<dbReference type="Proteomes" id="UP000887565">
    <property type="component" value="Unplaced"/>
</dbReference>
<evidence type="ECO:0000313" key="2">
    <source>
        <dbReference type="WBParaSite" id="nRc.2.0.1.t08583-RA"/>
    </source>
</evidence>